<feature type="compositionally biased region" description="Polar residues" evidence="1">
    <location>
        <begin position="731"/>
        <end position="748"/>
    </location>
</feature>
<evidence type="ECO:0000313" key="2">
    <source>
        <dbReference type="EMBL" id="KAF4342229.1"/>
    </source>
</evidence>
<evidence type="ECO:0000313" key="3">
    <source>
        <dbReference type="Proteomes" id="UP000730481"/>
    </source>
</evidence>
<feature type="compositionally biased region" description="Polar residues" evidence="1">
    <location>
        <begin position="116"/>
        <end position="125"/>
    </location>
</feature>
<protein>
    <submittedName>
        <fullName evidence="2">Uncharacterized protein</fullName>
    </submittedName>
</protein>
<feature type="compositionally biased region" description="Low complexity" evidence="1">
    <location>
        <begin position="81"/>
        <end position="97"/>
    </location>
</feature>
<feature type="compositionally biased region" description="Basic residues" evidence="1">
    <location>
        <begin position="306"/>
        <end position="324"/>
    </location>
</feature>
<dbReference type="AlphaFoldDB" id="A0A9P5APD0"/>
<feature type="region of interest" description="Disordered" evidence="1">
    <location>
        <begin position="45"/>
        <end position="107"/>
    </location>
</feature>
<keyword evidence="3" id="KW-1185">Reference proteome</keyword>
<name>A0A9P5APD0_9HYPO</name>
<organism evidence="2 3">
    <name type="scientific">Fusarium beomiforme</name>
    <dbReference type="NCBI Taxonomy" id="44412"/>
    <lineage>
        <taxon>Eukaryota</taxon>
        <taxon>Fungi</taxon>
        <taxon>Dikarya</taxon>
        <taxon>Ascomycota</taxon>
        <taxon>Pezizomycotina</taxon>
        <taxon>Sordariomycetes</taxon>
        <taxon>Hypocreomycetidae</taxon>
        <taxon>Hypocreales</taxon>
        <taxon>Nectriaceae</taxon>
        <taxon>Fusarium</taxon>
        <taxon>Fusarium burgessii species complex</taxon>
    </lineage>
</organism>
<feature type="compositionally biased region" description="Polar residues" evidence="1">
    <location>
        <begin position="98"/>
        <end position="107"/>
    </location>
</feature>
<accession>A0A9P5APD0</accession>
<comment type="caution">
    <text evidence="2">The sequence shown here is derived from an EMBL/GenBank/DDBJ whole genome shotgun (WGS) entry which is preliminary data.</text>
</comment>
<sequence>MGSVENCDQLYMDNTIQNDNQQYLNDVDIDYLDIWNDLNFDEPNLPSNEFNIPPSDTAPETDSGSVIDPALAQSHGSGTQSNQNSPSNSMPNSWDNPTARSSLKQQEAIQMPMTSLEQKLQSAYQANHDEGSKAQPNMSLACNVASNSNTPYVDTAANGSLALFSPHGQTDPFVPSATGQPHLNQNNFIQHRSEYNPHLPFYNYPELGIEGNQIAHGIAQYPTRVQTSVPLQPMHNTIHTIQVCRGCWREPHSCECFPVAIPQQALAPYRQTPPYQAPYRQPIGLRAAPKRPAMFDEDSDEEKPLKKPRKIARSSRAKGGKKSRMTASEAYHFPRYPLNWASATGFEYEYIENGDGQWTPKFKLSAECLKDYIQNCPRDLTIWLQHNPAQAKHRTIDADMKCRYEGCPIKSQTIRHGWFRVAFDEFPDATSRGKKDPFKMAGAMHLWCLEQCIDPAALLKTGMMQPDTRELDWEEANPMAITRDTDTFIVDKTITPWLVQRQGRLIQVPFARHEDSLSYALCVHHRDNETCARQRTRDTRNENKPEEFKKTLEYHLGRLDWWAERENAFRRWKQAQKKEEDAAQEVHGLPAPSTPNGLFPTQKSAELTPNGSTKNFDHVLSTVSVQNDWAFGYETLGTPTKRESASLSGIPPPSQFFMEPRNDVYSTPKGEAHPQAQVVITPRRSARLSSGSLTQSVQTEINVATSPVKVQSSGLALPTGITKVAEEQRPTVVTPSQKEETPSLTGSEANDLWGESPQSRTSSRAGDGAQGSPLRRRSRRVSAKKSP</sequence>
<feature type="compositionally biased region" description="Basic residues" evidence="1">
    <location>
        <begin position="774"/>
        <end position="787"/>
    </location>
</feature>
<feature type="region of interest" description="Disordered" evidence="1">
    <location>
        <begin position="116"/>
        <end position="135"/>
    </location>
</feature>
<evidence type="ECO:0000256" key="1">
    <source>
        <dbReference type="SAM" id="MobiDB-lite"/>
    </source>
</evidence>
<dbReference type="OrthoDB" id="5307331at2759"/>
<feature type="region of interest" description="Disordered" evidence="1">
    <location>
        <begin position="576"/>
        <end position="597"/>
    </location>
</feature>
<gene>
    <name evidence="2" type="ORF">FBEOM_3811</name>
</gene>
<feature type="region of interest" description="Disordered" evidence="1">
    <location>
        <begin position="291"/>
        <end position="326"/>
    </location>
</feature>
<dbReference type="EMBL" id="PVQB02000152">
    <property type="protein sequence ID" value="KAF4342229.1"/>
    <property type="molecule type" value="Genomic_DNA"/>
</dbReference>
<dbReference type="Proteomes" id="UP000730481">
    <property type="component" value="Unassembled WGS sequence"/>
</dbReference>
<proteinExistence type="predicted"/>
<reference evidence="2" key="1">
    <citation type="journal article" date="2017" name="Mycologia">
        <title>Fusarium algeriense, sp. nov., a novel toxigenic crown rot pathogen of durum wheat from Algeria is nested in the Fusarium burgessii species complex.</title>
        <authorList>
            <person name="Laraba I."/>
            <person name="Keddad A."/>
            <person name="Boureghda H."/>
            <person name="Abdallah N."/>
            <person name="Vaughan M.M."/>
            <person name="Proctor R.H."/>
            <person name="Busman M."/>
            <person name="O'Donnell K."/>
        </authorList>
    </citation>
    <scope>NUCLEOTIDE SEQUENCE</scope>
    <source>
        <strain evidence="2">NRRL 25174</strain>
    </source>
</reference>
<reference evidence="2" key="2">
    <citation type="submission" date="2020-02" db="EMBL/GenBank/DDBJ databases">
        <title>Identification and distribution of gene clusters putatively required for synthesis of sphingolipid metabolism inhibitors in phylogenetically diverse species of the filamentous fungus Fusarium.</title>
        <authorList>
            <person name="Kim H.-S."/>
            <person name="Busman M."/>
            <person name="Brown D.W."/>
            <person name="Divon H."/>
            <person name="Uhlig S."/>
            <person name="Proctor R.H."/>
        </authorList>
    </citation>
    <scope>NUCLEOTIDE SEQUENCE</scope>
    <source>
        <strain evidence="2">NRRL 25174</strain>
    </source>
</reference>
<feature type="region of interest" description="Disordered" evidence="1">
    <location>
        <begin position="726"/>
        <end position="787"/>
    </location>
</feature>